<dbReference type="GO" id="GO:0005634">
    <property type="term" value="C:nucleus"/>
    <property type="evidence" value="ECO:0007669"/>
    <property type="project" value="UniProtKB-SubCell"/>
</dbReference>
<dbReference type="InterPro" id="IPR009057">
    <property type="entry name" value="Homeodomain-like_sf"/>
</dbReference>
<feature type="domain" description="Myb-like" evidence="5">
    <location>
        <begin position="9"/>
        <end position="43"/>
    </location>
</feature>
<dbReference type="InterPro" id="IPR001005">
    <property type="entry name" value="SANT/Myb"/>
</dbReference>
<dbReference type="Gene3D" id="1.10.10.60">
    <property type="entry name" value="Homeodomain-like"/>
    <property type="match status" value="2"/>
</dbReference>
<evidence type="ECO:0000256" key="4">
    <source>
        <dbReference type="SAM" id="MobiDB-lite"/>
    </source>
</evidence>
<dbReference type="GO" id="GO:0003677">
    <property type="term" value="F:DNA binding"/>
    <property type="evidence" value="ECO:0007669"/>
    <property type="project" value="UniProtKB-KW"/>
</dbReference>
<proteinExistence type="predicted"/>
<dbReference type="InterPro" id="IPR015495">
    <property type="entry name" value="Myb_TF_plants"/>
</dbReference>
<evidence type="ECO:0000256" key="3">
    <source>
        <dbReference type="ARBA" id="ARBA00023242"/>
    </source>
</evidence>
<dbReference type="SUPFAM" id="SSF46689">
    <property type="entry name" value="Homeodomain-like"/>
    <property type="match status" value="1"/>
</dbReference>
<sequence length="231" mass="25877">MGRAPCCEEMGLKKGPWTAEEDQILVGYINRNGHGNWRALPKRAGLLRPNIKRGNFTSDEEEIIINLHMELGNKWSEIAARLPGRTDNEIKNVWHTHLKKKLNGKCQPESKTKTRKNEYNIFYQKNNEHAGQNSPAHSSGEISSEAAVLTARGGSSGEFNVYTASDSLTDEEFWSEILAGDEWSGNSDLLSGNSDCGLQPANLCVSDLDTESGRDFWYDLFCKSEELSEMF</sequence>
<evidence type="ECO:0000256" key="1">
    <source>
        <dbReference type="ARBA" id="ARBA00004123"/>
    </source>
</evidence>
<evidence type="ECO:0000313" key="8">
    <source>
        <dbReference type="Proteomes" id="UP000325081"/>
    </source>
</evidence>
<comment type="subcellular location">
    <subcellularLocation>
        <location evidence="1">Nucleus</location>
    </subcellularLocation>
</comment>
<evidence type="ECO:0000313" key="7">
    <source>
        <dbReference type="EMBL" id="GER55192.1"/>
    </source>
</evidence>
<keyword evidence="3" id="KW-0539">Nucleus</keyword>
<dbReference type="OrthoDB" id="2143914at2759"/>
<accession>A0A5A7RCE8</accession>
<dbReference type="PANTHER" id="PTHR10641:SF1413">
    <property type="entry name" value="MYB-RELATED PROTEIN MYB4"/>
    <property type="match status" value="1"/>
</dbReference>
<evidence type="ECO:0000259" key="6">
    <source>
        <dbReference type="PROSITE" id="PS51294"/>
    </source>
</evidence>
<feature type="domain" description="HTH myb-type" evidence="6">
    <location>
        <begin position="48"/>
        <end position="102"/>
    </location>
</feature>
<evidence type="ECO:0000259" key="5">
    <source>
        <dbReference type="PROSITE" id="PS50090"/>
    </source>
</evidence>
<reference evidence="8" key="1">
    <citation type="journal article" date="2019" name="Curr. Biol.">
        <title>Genome Sequence of Striga asiatica Provides Insight into the Evolution of Plant Parasitism.</title>
        <authorList>
            <person name="Yoshida S."/>
            <person name="Kim S."/>
            <person name="Wafula E.K."/>
            <person name="Tanskanen J."/>
            <person name="Kim Y.M."/>
            <person name="Honaas L."/>
            <person name="Yang Z."/>
            <person name="Spallek T."/>
            <person name="Conn C.E."/>
            <person name="Ichihashi Y."/>
            <person name="Cheong K."/>
            <person name="Cui S."/>
            <person name="Der J.P."/>
            <person name="Gundlach H."/>
            <person name="Jiao Y."/>
            <person name="Hori C."/>
            <person name="Ishida J.K."/>
            <person name="Kasahara H."/>
            <person name="Kiba T."/>
            <person name="Kim M.S."/>
            <person name="Koo N."/>
            <person name="Laohavisit A."/>
            <person name="Lee Y.H."/>
            <person name="Lumba S."/>
            <person name="McCourt P."/>
            <person name="Mortimer J.C."/>
            <person name="Mutuku J.M."/>
            <person name="Nomura T."/>
            <person name="Sasaki-Sekimoto Y."/>
            <person name="Seto Y."/>
            <person name="Wang Y."/>
            <person name="Wakatake T."/>
            <person name="Sakakibara H."/>
            <person name="Demura T."/>
            <person name="Yamaguchi S."/>
            <person name="Yoneyama K."/>
            <person name="Manabe R.I."/>
            <person name="Nelson D.C."/>
            <person name="Schulman A.H."/>
            <person name="Timko M.P."/>
            <person name="dePamphilis C.W."/>
            <person name="Choi D."/>
            <person name="Shirasu K."/>
        </authorList>
    </citation>
    <scope>NUCLEOTIDE SEQUENCE [LARGE SCALE GENOMIC DNA]</scope>
    <source>
        <strain evidence="8">cv. UVA1</strain>
    </source>
</reference>
<feature type="domain" description="HTH myb-type" evidence="6">
    <location>
        <begin position="9"/>
        <end position="38"/>
    </location>
</feature>
<organism evidence="7 8">
    <name type="scientific">Striga asiatica</name>
    <name type="common">Asiatic witchweed</name>
    <name type="synonym">Buchnera asiatica</name>
    <dbReference type="NCBI Taxonomy" id="4170"/>
    <lineage>
        <taxon>Eukaryota</taxon>
        <taxon>Viridiplantae</taxon>
        <taxon>Streptophyta</taxon>
        <taxon>Embryophyta</taxon>
        <taxon>Tracheophyta</taxon>
        <taxon>Spermatophyta</taxon>
        <taxon>Magnoliopsida</taxon>
        <taxon>eudicotyledons</taxon>
        <taxon>Gunneridae</taxon>
        <taxon>Pentapetalae</taxon>
        <taxon>asterids</taxon>
        <taxon>lamiids</taxon>
        <taxon>Lamiales</taxon>
        <taxon>Orobanchaceae</taxon>
        <taxon>Buchnereae</taxon>
        <taxon>Striga</taxon>
    </lineage>
</organism>
<protein>
    <submittedName>
        <fullName evidence="7">Myb-related transcription factor</fullName>
    </submittedName>
</protein>
<dbReference type="PROSITE" id="PS51294">
    <property type="entry name" value="HTH_MYB"/>
    <property type="match status" value="2"/>
</dbReference>
<evidence type="ECO:0000256" key="2">
    <source>
        <dbReference type="ARBA" id="ARBA00023125"/>
    </source>
</evidence>
<dbReference type="AlphaFoldDB" id="A0A5A7RCE8"/>
<comment type="caution">
    <text evidence="7">The sequence shown here is derived from an EMBL/GenBank/DDBJ whole genome shotgun (WGS) entry which is preliminary data.</text>
</comment>
<dbReference type="CDD" id="cd00167">
    <property type="entry name" value="SANT"/>
    <property type="match status" value="1"/>
</dbReference>
<dbReference type="SMART" id="SM00717">
    <property type="entry name" value="SANT"/>
    <property type="match status" value="2"/>
</dbReference>
<dbReference type="EMBL" id="BKCP01011626">
    <property type="protein sequence ID" value="GER55192.1"/>
    <property type="molecule type" value="Genomic_DNA"/>
</dbReference>
<feature type="region of interest" description="Disordered" evidence="4">
    <location>
        <begin position="126"/>
        <end position="145"/>
    </location>
</feature>
<dbReference type="InterPro" id="IPR017930">
    <property type="entry name" value="Myb_dom"/>
</dbReference>
<name>A0A5A7RCE8_STRAF</name>
<dbReference type="Pfam" id="PF00249">
    <property type="entry name" value="Myb_DNA-binding"/>
    <property type="match status" value="2"/>
</dbReference>
<dbReference type="Proteomes" id="UP000325081">
    <property type="component" value="Unassembled WGS sequence"/>
</dbReference>
<gene>
    <name evidence="7" type="ORF">STAS_32840</name>
</gene>
<feature type="compositionally biased region" description="Polar residues" evidence="4">
    <location>
        <begin position="126"/>
        <end position="142"/>
    </location>
</feature>
<keyword evidence="2" id="KW-0238">DNA-binding</keyword>
<keyword evidence="8" id="KW-1185">Reference proteome</keyword>
<dbReference type="PROSITE" id="PS50090">
    <property type="entry name" value="MYB_LIKE"/>
    <property type="match status" value="2"/>
</dbReference>
<feature type="domain" description="Myb-like" evidence="5">
    <location>
        <begin position="48"/>
        <end position="98"/>
    </location>
</feature>
<dbReference type="PANTHER" id="PTHR10641">
    <property type="entry name" value="MYB FAMILY TRANSCRIPTION FACTOR"/>
    <property type="match status" value="1"/>
</dbReference>